<protein>
    <submittedName>
        <fullName evidence="6">DNA-binding response regulator, OmpR family, contains REC and winged-helix (WHTH) domain</fullName>
    </submittedName>
</protein>
<dbReference type="Gene3D" id="6.10.250.690">
    <property type="match status" value="1"/>
</dbReference>
<evidence type="ECO:0000313" key="6">
    <source>
        <dbReference type="EMBL" id="SNT65771.1"/>
    </source>
</evidence>
<evidence type="ECO:0000259" key="4">
    <source>
        <dbReference type="PROSITE" id="PS50110"/>
    </source>
</evidence>
<dbReference type="SMART" id="SM00448">
    <property type="entry name" value="REC"/>
    <property type="match status" value="1"/>
</dbReference>
<dbReference type="GO" id="GO:0006355">
    <property type="term" value="P:regulation of DNA-templated transcription"/>
    <property type="evidence" value="ECO:0007669"/>
    <property type="project" value="InterPro"/>
</dbReference>
<dbReference type="GO" id="GO:0000976">
    <property type="term" value="F:transcription cis-regulatory region binding"/>
    <property type="evidence" value="ECO:0007669"/>
    <property type="project" value="TreeGrafter"/>
</dbReference>
<organism evidence="6 7">
    <name type="scientific">Asanoa hainanensis</name>
    <dbReference type="NCBI Taxonomy" id="560556"/>
    <lineage>
        <taxon>Bacteria</taxon>
        <taxon>Bacillati</taxon>
        <taxon>Actinomycetota</taxon>
        <taxon>Actinomycetes</taxon>
        <taxon>Micromonosporales</taxon>
        <taxon>Micromonosporaceae</taxon>
        <taxon>Asanoa</taxon>
    </lineage>
</organism>
<dbReference type="AlphaFoldDB" id="A0A239PFF7"/>
<dbReference type="CDD" id="cd00383">
    <property type="entry name" value="trans_reg_C"/>
    <property type="match status" value="1"/>
</dbReference>
<dbReference type="GO" id="GO:0032993">
    <property type="term" value="C:protein-DNA complex"/>
    <property type="evidence" value="ECO:0007669"/>
    <property type="project" value="TreeGrafter"/>
</dbReference>
<dbReference type="EMBL" id="FZPH01000026">
    <property type="protein sequence ID" value="SNT65771.1"/>
    <property type="molecule type" value="Genomic_DNA"/>
</dbReference>
<dbReference type="GO" id="GO:0005829">
    <property type="term" value="C:cytosol"/>
    <property type="evidence" value="ECO:0007669"/>
    <property type="project" value="TreeGrafter"/>
</dbReference>
<feature type="modified residue" description="4-aspartylphosphate" evidence="2">
    <location>
        <position position="85"/>
    </location>
</feature>
<evidence type="ECO:0000259" key="5">
    <source>
        <dbReference type="PROSITE" id="PS51755"/>
    </source>
</evidence>
<feature type="DNA-binding region" description="OmpR/PhoB-type" evidence="3">
    <location>
        <begin position="158"/>
        <end position="252"/>
    </location>
</feature>
<evidence type="ECO:0000256" key="3">
    <source>
        <dbReference type="PROSITE-ProRule" id="PRU01091"/>
    </source>
</evidence>
<dbReference type="InterPro" id="IPR001789">
    <property type="entry name" value="Sig_transdc_resp-reg_receiver"/>
</dbReference>
<feature type="domain" description="Response regulatory" evidence="4">
    <location>
        <begin position="36"/>
        <end position="150"/>
    </location>
</feature>
<keyword evidence="7" id="KW-1185">Reference proteome</keyword>
<dbReference type="InterPro" id="IPR036388">
    <property type="entry name" value="WH-like_DNA-bd_sf"/>
</dbReference>
<dbReference type="Proteomes" id="UP000198362">
    <property type="component" value="Unassembled WGS sequence"/>
</dbReference>
<gene>
    <name evidence="6" type="ORF">SAMN05421812_12642</name>
</gene>
<dbReference type="PROSITE" id="PS50110">
    <property type="entry name" value="RESPONSE_REGULATORY"/>
    <property type="match status" value="1"/>
</dbReference>
<evidence type="ECO:0000313" key="7">
    <source>
        <dbReference type="Proteomes" id="UP000198362"/>
    </source>
</evidence>
<sequence length="252" mass="27565">MFVAKQSSDGRIRPASRRSNRLWRPYPLVGDHGGVRVLVVEDERLLADAVGEGLRREALAVDVVYDGDAALERLGVNDYDVLVLDRDLPVVHGDDVCRAVVASGAETRVLMLTAAVDVADRVAGLGLGADDYLPKPFAFAELVARVRALGRRARPAAPPLLCRAGLELDPGRRTVIRDGRPLALSRKEFAVLEELLRADGAVVSAEQLLERAWDEHIDPFTNVLRVTVMTLRRKLGEPQVVLTVPGVGYQIR</sequence>
<dbReference type="InterPro" id="IPR011006">
    <property type="entry name" value="CheY-like_superfamily"/>
</dbReference>
<name>A0A239PFF7_9ACTN</name>
<evidence type="ECO:0000256" key="2">
    <source>
        <dbReference type="PROSITE-ProRule" id="PRU00169"/>
    </source>
</evidence>
<dbReference type="InterPro" id="IPR001867">
    <property type="entry name" value="OmpR/PhoB-type_DNA-bd"/>
</dbReference>
<dbReference type="GO" id="GO:0000156">
    <property type="term" value="F:phosphorelay response regulator activity"/>
    <property type="evidence" value="ECO:0007669"/>
    <property type="project" value="TreeGrafter"/>
</dbReference>
<dbReference type="SUPFAM" id="SSF52172">
    <property type="entry name" value="CheY-like"/>
    <property type="match status" value="1"/>
</dbReference>
<dbReference type="Pfam" id="PF00072">
    <property type="entry name" value="Response_reg"/>
    <property type="match status" value="1"/>
</dbReference>
<keyword evidence="1 3" id="KW-0238">DNA-binding</keyword>
<proteinExistence type="predicted"/>
<dbReference type="Gene3D" id="3.40.50.2300">
    <property type="match status" value="1"/>
</dbReference>
<dbReference type="PANTHER" id="PTHR48111">
    <property type="entry name" value="REGULATOR OF RPOS"/>
    <property type="match status" value="1"/>
</dbReference>
<accession>A0A239PFF7</accession>
<dbReference type="Gene3D" id="1.10.10.10">
    <property type="entry name" value="Winged helix-like DNA-binding domain superfamily/Winged helix DNA-binding domain"/>
    <property type="match status" value="1"/>
</dbReference>
<dbReference type="SMART" id="SM00862">
    <property type="entry name" value="Trans_reg_C"/>
    <property type="match status" value="1"/>
</dbReference>
<evidence type="ECO:0000256" key="1">
    <source>
        <dbReference type="ARBA" id="ARBA00023125"/>
    </source>
</evidence>
<dbReference type="InterPro" id="IPR039420">
    <property type="entry name" value="WalR-like"/>
</dbReference>
<feature type="domain" description="OmpR/PhoB-type" evidence="5">
    <location>
        <begin position="158"/>
        <end position="252"/>
    </location>
</feature>
<dbReference type="PANTHER" id="PTHR48111:SF36">
    <property type="entry name" value="TRANSCRIPTIONAL REGULATORY PROTEIN CUTR"/>
    <property type="match status" value="1"/>
</dbReference>
<dbReference type="PROSITE" id="PS51755">
    <property type="entry name" value="OMPR_PHOB"/>
    <property type="match status" value="1"/>
</dbReference>
<keyword evidence="2" id="KW-0597">Phosphoprotein</keyword>
<dbReference type="Pfam" id="PF00486">
    <property type="entry name" value="Trans_reg_C"/>
    <property type="match status" value="1"/>
</dbReference>
<reference evidence="6 7" key="1">
    <citation type="submission" date="2017-06" db="EMBL/GenBank/DDBJ databases">
        <authorList>
            <person name="Kim H.J."/>
            <person name="Triplett B.A."/>
        </authorList>
    </citation>
    <scope>NUCLEOTIDE SEQUENCE [LARGE SCALE GENOMIC DNA]</scope>
    <source>
        <strain evidence="6 7">CGMCC 4.5593</strain>
    </source>
</reference>